<evidence type="ECO:0000256" key="8">
    <source>
        <dbReference type="ARBA" id="ARBA00022832"/>
    </source>
</evidence>
<feature type="domain" description="Cytochrome b5 heme-binding" evidence="19">
    <location>
        <begin position="414"/>
        <end position="487"/>
    </location>
</feature>
<dbReference type="PROSITE" id="PS00191">
    <property type="entry name" value="CYTOCHROME_B5_1"/>
    <property type="match status" value="1"/>
</dbReference>
<keyword evidence="11 16" id="KW-0560">Oxidoreductase</keyword>
<dbReference type="InterPro" id="IPR001522">
    <property type="entry name" value="FADS-1_CS"/>
</dbReference>
<dbReference type="PRINTS" id="PR00075">
    <property type="entry name" value="FACDDSATRASE"/>
</dbReference>
<keyword evidence="4 16" id="KW-0444">Lipid biosynthesis</keyword>
<evidence type="ECO:0000256" key="14">
    <source>
        <dbReference type="ARBA" id="ARBA00023136"/>
    </source>
</evidence>
<dbReference type="InterPro" id="IPR018506">
    <property type="entry name" value="Cyt_B5_heme-BS"/>
</dbReference>
<dbReference type="FunFam" id="3.10.120.10:FF:000004">
    <property type="entry name" value="Acyl-CoA desaturase"/>
    <property type="match status" value="1"/>
</dbReference>
<comment type="function">
    <text evidence="16">Stearoyl-CoA desaturase that utilizes O(2) and electrons from reduced cytochrome b5 to introduce the first double bond into saturated fatty acyl-CoA substrates.</text>
</comment>
<dbReference type="InterPro" id="IPR036400">
    <property type="entry name" value="Cyt_B5-like_heme/steroid_sf"/>
</dbReference>
<dbReference type="PANTHER" id="PTHR11351">
    <property type="entry name" value="ACYL-COA DESATURASE"/>
    <property type="match status" value="1"/>
</dbReference>
<dbReference type="RefSeq" id="XP_031853573.1">
    <property type="nucleotide sequence ID" value="XM_031997682.1"/>
</dbReference>
<protein>
    <recommendedName>
        <fullName evidence="16">Acyl-CoA desaturase</fullName>
        <ecNumber evidence="16">1.14.19.1</ecNumber>
    </recommendedName>
</protein>
<dbReference type="EMBL" id="CABVLU010000002">
    <property type="protein sequence ID" value="VVT51041.1"/>
    <property type="molecule type" value="Genomic_DNA"/>
</dbReference>
<accession>A0A5E8BIM2</accession>
<evidence type="ECO:0000256" key="3">
    <source>
        <dbReference type="ARBA" id="ARBA00022448"/>
    </source>
</evidence>
<comment type="similarity">
    <text evidence="2 16">Belongs to the fatty acid desaturase type 1 family.</text>
</comment>
<keyword evidence="15 16" id="KW-0275">Fatty acid biosynthesis</keyword>
<feature type="region of interest" description="Disordered" evidence="17">
    <location>
        <begin position="1"/>
        <end position="40"/>
    </location>
</feature>
<keyword evidence="14 18" id="KW-0472">Membrane</keyword>
<keyword evidence="10 18" id="KW-1133">Transmembrane helix</keyword>
<gene>
    <name evidence="20" type="ORF">SAPINGB_P002964</name>
</gene>
<keyword evidence="12 16" id="KW-0408">Iron</keyword>
<evidence type="ECO:0000256" key="5">
    <source>
        <dbReference type="ARBA" id="ARBA00022617"/>
    </source>
</evidence>
<evidence type="ECO:0000256" key="6">
    <source>
        <dbReference type="ARBA" id="ARBA00022692"/>
    </source>
</evidence>
<dbReference type="GO" id="GO:0005789">
    <property type="term" value="C:endoplasmic reticulum membrane"/>
    <property type="evidence" value="ECO:0007669"/>
    <property type="project" value="TreeGrafter"/>
</dbReference>
<evidence type="ECO:0000256" key="15">
    <source>
        <dbReference type="ARBA" id="ARBA00023160"/>
    </source>
</evidence>
<evidence type="ECO:0000256" key="1">
    <source>
        <dbReference type="ARBA" id="ARBA00004141"/>
    </source>
</evidence>
<dbReference type="OrthoDB" id="10260134at2759"/>
<dbReference type="GO" id="GO:0005506">
    <property type="term" value="F:iron ion binding"/>
    <property type="evidence" value="ECO:0007669"/>
    <property type="project" value="TreeGrafter"/>
</dbReference>
<keyword evidence="7 16" id="KW-0479">Metal-binding</keyword>
<evidence type="ECO:0000256" key="7">
    <source>
        <dbReference type="ARBA" id="ARBA00022723"/>
    </source>
</evidence>
<evidence type="ECO:0000256" key="2">
    <source>
        <dbReference type="ARBA" id="ARBA00009295"/>
    </source>
</evidence>
<dbReference type="SMART" id="SM01117">
    <property type="entry name" value="Cyt-b5"/>
    <property type="match status" value="1"/>
</dbReference>
<reference evidence="20 21" key="1">
    <citation type="submission" date="2019-09" db="EMBL/GenBank/DDBJ databases">
        <authorList>
            <person name="Brejova B."/>
        </authorList>
    </citation>
    <scope>NUCLEOTIDE SEQUENCE [LARGE SCALE GENOMIC DNA]</scope>
</reference>
<dbReference type="GO" id="GO:0006636">
    <property type="term" value="P:unsaturated fatty acid biosynthetic process"/>
    <property type="evidence" value="ECO:0007669"/>
    <property type="project" value="UniProtKB-UniRule"/>
</dbReference>
<comment type="catalytic activity">
    <reaction evidence="16">
        <text>octadecanoyl-CoA + 2 Fe(II)-[cytochrome b5] + O2 + 2 H(+) = (9Z)-octadecenoyl-CoA + 2 Fe(III)-[cytochrome b5] + 2 H2O</text>
        <dbReference type="Rhea" id="RHEA:19721"/>
        <dbReference type="Rhea" id="RHEA-COMP:10438"/>
        <dbReference type="Rhea" id="RHEA-COMP:10439"/>
        <dbReference type="ChEBI" id="CHEBI:15377"/>
        <dbReference type="ChEBI" id="CHEBI:15378"/>
        <dbReference type="ChEBI" id="CHEBI:15379"/>
        <dbReference type="ChEBI" id="CHEBI:29033"/>
        <dbReference type="ChEBI" id="CHEBI:29034"/>
        <dbReference type="ChEBI" id="CHEBI:57387"/>
        <dbReference type="ChEBI" id="CHEBI:57394"/>
        <dbReference type="EC" id="1.14.19.1"/>
    </reaction>
</comment>
<feature type="region of interest" description="Disordered" evidence="17">
    <location>
        <begin position="75"/>
        <end position="101"/>
    </location>
</feature>
<sequence length="537" mass="61048">MAEPNTAIPQQESPVVEQQQQQPIQQQEHIESTSSQPNEDLNEVDIAETMAIASGVYTDNRSKLKSAFLIKDMNGPSNEDSTSHKGKSKHHHHHHQHKHISEQPFTWNNWHKHINWVNTIIVVIIPFIGLVAAPFTHLSIKTAVFACLWYFYTGLGITAGYHRMWAHRAYRAAFPLRIFLMIGGSGAAEGSIKWWSNGHRTHHRYTDTDKDPYNARRGFWFSHMGWMVFKQNPKLKARTDISDLIEDPIVRFQHRHYMLILLFSSFVLPTLIAGFGWGDWIGGLVYAGILRNLFVHQSTFCVNSLAHWIGDQPFDDRRSPRDHVLTALVTLGEGYHNFHHEFPSDYRNALKWYQYDPTKIFIYSMSLVGLAYDLQRFSQNAIEQGLVQQKQKKLDRWRSRLNWGVPIEQLPVIEFEEFKEQSKTKALVLISGIVHDVTNFIESHPGGRALIKTAIGKDATAVFNGGVYDHSNAAHNLLATMRVSVIRGGCEVEVWKKAQTEKKDVNLVSDSTGDKIVRAGLQASRVISSTGVSGRAA</sequence>
<dbReference type="SUPFAM" id="SSF55856">
    <property type="entry name" value="Cytochrome b5-like heme/steroid binding domain"/>
    <property type="match status" value="1"/>
</dbReference>
<dbReference type="GO" id="GO:0004768">
    <property type="term" value="F:stearoyl-CoA 9-desaturase activity"/>
    <property type="evidence" value="ECO:0007669"/>
    <property type="project" value="UniProtKB-UniRule"/>
</dbReference>
<feature type="transmembrane region" description="Helical" evidence="18">
    <location>
        <begin position="116"/>
        <end position="136"/>
    </location>
</feature>
<evidence type="ECO:0000259" key="19">
    <source>
        <dbReference type="PROSITE" id="PS50255"/>
    </source>
</evidence>
<evidence type="ECO:0000256" key="18">
    <source>
        <dbReference type="SAM" id="Phobius"/>
    </source>
</evidence>
<name>A0A5E8BIM2_9ASCO</name>
<proteinExistence type="inferred from homology"/>
<dbReference type="PANTHER" id="PTHR11351:SF31">
    <property type="entry name" value="DESATURASE 1, ISOFORM A-RELATED"/>
    <property type="match status" value="1"/>
</dbReference>
<dbReference type="InterPro" id="IPR015876">
    <property type="entry name" value="Acyl-CoA_DS"/>
</dbReference>
<dbReference type="InterPro" id="IPR009160">
    <property type="entry name" value="Acyl-CoA_deSatase_haem/ster-bd"/>
</dbReference>
<evidence type="ECO:0000313" key="20">
    <source>
        <dbReference type="EMBL" id="VVT51041.1"/>
    </source>
</evidence>
<evidence type="ECO:0000313" key="21">
    <source>
        <dbReference type="Proteomes" id="UP000398389"/>
    </source>
</evidence>
<dbReference type="AlphaFoldDB" id="A0A5E8BIM2"/>
<evidence type="ECO:0000256" key="12">
    <source>
        <dbReference type="ARBA" id="ARBA00023004"/>
    </source>
</evidence>
<keyword evidence="3 16" id="KW-0813">Transport</keyword>
<organism evidence="20 21">
    <name type="scientific">Magnusiomyces paraingens</name>
    <dbReference type="NCBI Taxonomy" id="2606893"/>
    <lineage>
        <taxon>Eukaryota</taxon>
        <taxon>Fungi</taxon>
        <taxon>Dikarya</taxon>
        <taxon>Ascomycota</taxon>
        <taxon>Saccharomycotina</taxon>
        <taxon>Dipodascomycetes</taxon>
        <taxon>Dipodascales</taxon>
        <taxon>Dipodascaceae</taxon>
        <taxon>Magnusiomyces</taxon>
    </lineage>
</organism>
<comment type="subcellular location">
    <subcellularLocation>
        <location evidence="1">Membrane</location>
        <topology evidence="1">Multi-pass membrane protein</topology>
    </subcellularLocation>
</comment>
<dbReference type="InterPro" id="IPR001199">
    <property type="entry name" value="Cyt_B5-like_heme/steroid-bd"/>
</dbReference>
<dbReference type="PROSITE" id="PS50255">
    <property type="entry name" value="CYTOCHROME_B5_2"/>
    <property type="match status" value="1"/>
</dbReference>
<keyword evidence="13 16" id="KW-0443">Lipid metabolism</keyword>
<keyword evidence="6 18" id="KW-0812">Transmembrane</keyword>
<evidence type="ECO:0000256" key="16">
    <source>
        <dbReference type="PIRNR" id="PIRNR000345"/>
    </source>
</evidence>
<dbReference type="EC" id="1.14.19.1" evidence="16"/>
<dbReference type="CDD" id="cd03505">
    <property type="entry name" value="Delta9-FADS-like"/>
    <property type="match status" value="1"/>
</dbReference>
<dbReference type="Proteomes" id="UP000398389">
    <property type="component" value="Unassembled WGS sequence"/>
</dbReference>
<dbReference type="PROSITE" id="PS00476">
    <property type="entry name" value="FATTY_ACID_DESATUR_1"/>
    <property type="match status" value="1"/>
</dbReference>
<dbReference type="Pfam" id="PF00487">
    <property type="entry name" value="FA_desaturase"/>
    <property type="match status" value="1"/>
</dbReference>
<evidence type="ECO:0000256" key="9">
    <source>
        <dbReference type="ARBA" id="ARBA00022982"/>
    </source>
</evidence>
<evidence type="ECO:0000256" key="17">
    <source>
        <dbReference type="SAM" id="MobiDB-lite"/>
    </source>
</evidence>
<comment type="cofactor">
    <cofactor evidence="16">
        <name>Fe(2+)</name>
        <dbReference type="ChEBI" id="CHEBI:29033"/>
    </cofactor>
    <text evidence="16">Expected to bind 2 Fe(2+) ions per subunit.</text>
</comment>
<keyword evidence="5 16" id="KW-0349">Heme</keyword>
<dbReference type="GO" id="GO:0020037">
    <property type="term" value="F:heme binding"/>
    <property type="evidence" value="ECO:0007669"/>
    <property type="project" value="InterPro"/>
</dbReference>
<keyword evidence="8 16" id="KW-0276">Fatty acid metabolism</keyword>
<feature type="transmembrane region" description="Helical" evidence="18">
    <location>
        <begin position="142"/>
        <end position="161"/>
    </location>
</feature>
<evidence type="ECO:0000256" key="11">
    <source>
        <dbReference type="ARBA" id="ARBA00023002"/>
    </source>
</evidence>
<keyword evidence="21" id="KW-1185">Reference proteome</keyword>
<evidence type="ECO:0000256" key="10">
    <source>
        <dbReference type="ARBA" id="ARBA00022989"/>
    </source>
</evidence>
<feature type="compositionally biased region" description="Low complexity" evidence="17">
    <location>
        <begin position="8"/>
        <end position="27"/>
    </location>
</feature>
<dbReference type="Pfam" id="PF00173">
    <property type="entry name" value="Cyt-b5"/>
    <property type="match status" value="1"/>
</dbReference>
<feature type="compositionally biased region" description="Basic residues" evidence="17">
    <location>
        <begin position="84"/>
        <end position="98"/>
    </location>
</feature>
<dbReference type="GeneID" id="43581782"/>
<feature type="transmembrane region" description="Helical" evidence="18">
    <location>
        <begin position="257"/>
        <end position="277"/>
    </location>
</feature>
<dbReference type="Gene3D" id="3.10.120.10">
    <property type="entry name" value="Cytochrome b5-like heme/steroid binding domain"/>
    <property type="match status" value="1"/>
</dbReference>
<evidence type="ECO:0000256" key="4">
    <source>
        <dbReference type="ARBA" id="ARBA00022516"/>
    </source>
</evidence>
<evidence type="ECO:0000256" key="13">
    <source>
        <dbReference type="ARBA" id="ARBA00023098"/>
    </source>
</evidence>
<dbReference type="InterPro" id="IPR005804">
    <property type="entry name" value="FA_desaturase_dom"/>
</dbReference>
<keyword evidence="9 16" id="KW-0249">Electron transport</keyword>
<dbReference type="PIRSF" id="PIRSF000345">
    <property type="entry name" value="OLE1"/>
    <property type="match status" value="1"/>
</dbReference>